<proteinExistence type="predicted"/>
<dbReference type="SUPFAM" id="SSF52096">
    <property type="entry name" value="ClpP/crotonase"/>
    <property type="match status" value="1"/>
</dbReference>
<dbReference type="Pfam" id="PF18294">
    <property type="entry name" value="Pept_S41_N"/>
    <property type="match status" value="1"/>
</dbReference>
<dbReference type="AlphaFoldDB" id="A0A4V2F5P1"/>
<name>A0A4V2F5P1_9FLAO</name>
<reference evidence="3 4" key="1">
    <citation type="submission" date="2019-02" db="EMBL/GenBank/DDBJ databases">
        <title>Genomic Encyclopedia of Type Strains, Phase IV (KMG-IV): sequencing the most valuable type-strain genomes for metagenomic binning, comparative biology and taxonomic classification.</title>
        <authorList>
            <person name="Goeker M."/>
        </authorList>
    </citation>
    <scope>NUCLEOTIDE SEQUENCE [LARGE SCALE GENOMIC DNA]</scope>
    <source>
        <strain evidence="3 4">DSM 17196</strain>
    </source>
</reference>
<dbReference type="PROSITE" id="PS51257">
    <property type="entry name" value="PROKAR_LIPOPROTEIN"/>
    <property type="match status" value="1"/>
</dbReference>
<feature type="domain" description="Peptidase S41 N-terminal" evidence="2">
    <location>
        <begin position="46"/>
        <end position="114"/>
    </location>
</feature>
<dbReference type="InterPro" id="IPR029045">
    <property type="entry name" value="ClpP/crotonase-like_dom_sf"/>
</dbReference>
<dbReference type="PANTHER" id="PTHR32060">
    <property type="entry name" value="TAIL-SPECIFIC PROTEASE"/>
    <property type="match status" value="1"/>
</dbReference>
<dbReference type="Gene3D" id="3.30.750.170">
    <property type="match status" value="1"/>
</dbReference>
<dbReference type="InterPro" id="IPR005151">
    <property type="entry name" value="Tail-specific_protease"/>
</dbReference>
<keyword evidence="3" id="KW-0645">Protease</keyword>
<dbReference type="GO" id="GO:0030288">
    <property type="term" value="C:outer membrane-bounded periplasmic space"/>
    <property type="evidence" value="ECO:0007669"/>
    <property type="project" value="TreeGrafter"/>
</dbReference>
<sequence>MLFLRFYKENYMRKTLLFTLLFTISLVWVSCFSDNDDSPSFATSLEIKDYIWKGMNAFYLYKGLVPDLANDRFNSNQEYTDYLNGFTSPETIFEDIVTDDIDAASGLPVDDFSFLVDNYIALEQALDGITLNNGMEFGLVRYPEPNQSLVFGFVRYVLPGTDAETKGIQRGDIFNTIDGIQIDDQNFRSLIDRESYTIGLATFDGNTVTPTGESIPLTKVQYTENPVYIAKTLDIGGNPVGYLMYNGFTGDFDTQLNQAFGQFQSAGVTDLILDLRYNGGGSVTTAIDLSSMITGQFNGQVFSTEQWNEDRQAQFGDTNLFDNTIRTGAAINSLNLSRLFVLTTRSSASASELVINGLDPYIEVIQIGTATRGKFQASITLYDSNNFGRQGANPGHTYAIQPLVLKSANSVGYTDYYEGFIPDIELAEDYANAGTLGELNEPLLQTAADYILGNRIAPLQDFNILENLGDSNMINPDYERMYTKFDPKKMK</sequence>
<comment type="caution">
    <text evidence="3">The sequence shown here is derived from an EMBL/GenBank/DDBJ whole genome shotgun (WGS) entry which is preliminary data.</text>
</comment>
<keyword evidence="3" id="KW-0378">Hydrolase</keyword>
<keyword evidence="4" id="KW-1185">Reference proteome</keyword>
<dbReference type="GO" id="GO:0004175">
    <property type="term" value="F:endopeptidase activity"/>
    <property type="evidence" value="ECO:0007669"/>
    <property type="project" value="TreeGrafter"/>
</dbReference>
<dbReference type="Proteomes" id="UP000292262">
    <property type="component" value="Unassembled WGS sequence"/>
</dbReference>
<dbReference type="InterPro" id="IPR036034">
    <property type="entry name" value="PDZ_sf"/>
</dbReference>
<feature type="domain" description="Tail specific protease" evidence="1">
    <location>
        <begin position="240"/>
        <end position="376"/>
    </location>
</feature>
<dbReference type="CDD" id="cd07561">
    <property type="entry name" value="Peptidase_S41_CPP_like"/>
    <property type="match status" value="1"/>
</dbReference>
<dbReference type="PANTHER" id="PTHR32060:SF30">
    <property type="entry name" value="CARBOXY-TERMINAL PROCESSING PROTEASE CTPA"/>
    <property type="match status" value="1"/>
</dbReference>
<dbReference type="Pfam" id="PF03572">
    <property type="entry name" value="Peptidase_S41"/>
    <property type="match status" value="1"/>
</dbReference>
<gene>
    <name evidence="3" type="ORF">EV197_2078</name>
</gene>
<evidence type="ECO:0000313" key="4">
    <source>
        <dbReference type="Proteomes" id="UP000292262"/>
    </source>
</evidence>
<dbReference type="InterPro" id="IPR041613">
    <property type="entry name" value="Pept_S41_N"/>
</dbReference>
<protein>
    <submittedName>
        <fullName evidence="3">C-terminal processing protease CtpA/Prc</fullName>
    </submittedName>
</protein>
<dbReference type="Gene3D" id="3.90.226.10">
    <property type="entry name" value="2-enoyl-CoA Hydratase, Chain A, domain 1"/>
    <property type="match status" value="1"/>
</dbReference>
<organism evidence="3 4">
    <name type="scientific">Aquimarina brevivitae</name>
    <dbReference type="NCBI Taxonomy" id="323412"/>
    <lineage>
        <taxon>Bacteria</taxon>
        <taxon>Pseudomonadati</taxon>
        <taxon>Bacteroidota</taxon>
        <taxon>Flavobacteriia</taxon>
        <taxon>Flavobacteriales</taxon>
        <taxon>Flavobacteriaceae</taxon>
        <taxon>Aquimarina</taxon>
    </lineage>
</organism>
<dbReference type="GO" id="GO:0008236">
    <property type="term" value="F:serine-type peptidase activity"/>
    <property type="evidence" value="ECO:0007669"/>
    <property type="project" value="InterPro"/>
</dbReference>
<evidence type="ECO:0000259" key="2">
    <source>
        <dbReference type="Pfam" id="PF18294"/>
    </source>
</evidence>
<dbReference type="Gene3D" id="2.30.42.10">
    <property type="match status" value="1"/>
</dbReference>
<dbReference type="GO" id="GO:0006508">
    <property type="term" value="P:proteolysis"/>
    <property type="evidence" value="ECO:0007669"/>
    <property type="project" value="UniProtKB-KW"/>
</dbReference>
<evidence type="ECO:0000313" key="3">
    <source>
        <dbReference type="EMBL" id="RZS93499.1"/>
    </source>
</evidence>
<dbReference type="GO" id="GO:0007165">
    <property type="term" value="P:signal transduction"/>
    <property type="evidence" value="ECO:0007669"/>
    <property type="project" value="TreeGrafter"/>
</dbReference>
<accession>A0A4V2F5P1</accession>
<evidence type="ECO:0000259" key="1">
    <source>
        <dbReference type="Pfam" id="PF03572"/>
    </source>
</evidence>
<dbReference type="EMBL" id="SGXE01000002">
    <property type="protein sequence ID" value="RZS93499.1"/>
    <property type="molecule type" value="Genomic_DNA"/>
</dbReference>